<feature type="domain" description="Tubby C-terminal" evidence="2">
    <location>
        <begin position="50"/>
        <end position="197"/>
    </location>
</feature>
<sequence length="221" mass="24753">MYGGGYMPGWFLIGVLCAVIIFAVVIYRMSSGKVEMTPRISDRLERKGFYSENPVKIMTRPVEVIDIKTNYIGELKREFDSVFQKMVSLILPDYFVRIKGTDSQGRMVVLVEKDRGRKGLTGSSWNVRISSPGCNDQFVIDGESKSFKDSVASFTFQGAPIKVTKQYGENAYHFFKGDIEEAKVSVIGKLPPRRIFIDGSAGELPLLLTASIIEALKLYKP</sequence>
<evidence type="ECO:0000259" key="2">
    <source>
        <dbReference type="Pfam" id="PF23728"/>
    </source>
</evidence>
<evidence type="ECO:0000313" key="3">
    <source>
        <dbReference type="EMBL" id="RIW28936.1"/>
    </source>
</evidence>
<reference evidence="3 4" key="1">
    <citation type="submission" date="2018-09" db="EMBL/GenBank/DDBJ databases">
        <title>Bacillus saliacetes sp. nov., isolated from Thai shrimp paste (Ka-pi).</title>
        <authorList>
            <person name="Daroonpunt R."/>
            <person name="Tanasupawat S."/>
            <person name="Yiamsombut S."/>
        </authorList>
    </citation>
    <scope>NUCLEOTIDE SEQUENCE [LARGE SCALE GENOMIC DNA]</scope>
    <source>
        <strain evidence="3 4">SKP7-4</strain>
    </source>
</reference>
<evidence type="ECO:0000256" key="1">
    <source>
        <dbReference type="SAM" id="Phobius"/>
    </source>
</evidence>
<keyword evidence="1" id="KW-1133">Transmembrane helix</keyword>
<name>A0A3A1QR09_9BACI</name>
<keyword evidence="1" id="KW-0812">Transmembrane</keyword>
<dbReference type="AlphaFoldDB" id="A0A3A1QR09"/>
<keyword evidence="1" id="KW-0472">Membrane</keyword>
<proteinExistence type="predicted"/>
<feature type="transmembrane region" description="Helical" evidence="1">
    <location>
        <begin position="6"/>
        <end position="27"/>
    </location>
</feature>
<dbReference type="OrthoDB" id="2866167at2"/>
<comment type="caution">
    <text evidence="3">The sequence shown here is derived from an EMBL/GenBank/DDBJ whole genome shotgun (WGS) entry which is preliminary data.</text>
</comment>
<keyword evidence="4" id="KW-1185">Reference proteome</keyword>
<dbReference type="Proteomes" id="UP000265801">
    <property type="component" value="Unassembled WGS sequence"/>
</dbReference>
<organism evidence="3 4">
    <name type="scientific">Bacillus salacetis</name>
    <dbReference type="NCBI Taxonomy" id="2315464"/>
    <lineage>
        <taxon>Bacteria</taxon>
        <taxon>Bacillati</taxon>
        <taxon>Bacillota</taxon>
        <taxon>Bacilli</taxon>
        <taxon>Bacillales</taxon>
        <taxon>Bacillaceae</taxon>
        <taxon>Bacillus</taxon>
    </lineage>
</organism>
<protein>
    <recommendedName>
        <fullName evidence="2">Tubby C-terminal domain-containing protein</fullName>
    </recommendedName>
</protein>
<dbReference type="RefSeq" id="WP_119549154.1">
    <property type="nucleotide sequence ID" value="NZ_QXIR01000038.1"/>
</dbReference>
<dbReference type="EMBL" id="QXIR01000038">
    <property type="protein sequence ID" value="RIW28936.1"/>
    <property type="molecule type" value="Genomic_DNA"/>
</dbReference>
<dbReference type="InterPro" id="IPR056944">
    <property type="entry name" value="Tubby_C-like"/>
</dbReference>
<accession>A0A3A1QR09</accession>
<dbReference type="Pfam" id="PF23728">
    <property type="entry name" value="Tubby_C_like"/>
    <property type="match status" value="1"/>
</dbReference>
<evidence type="ECO:0000313" key="4">
    <source>
        <dbReference type="Proteomes" id="UP000265801"/>
    </source>
</evidence>
<gene>
    <name evidence="3" type="ORF">D3H55_20440</name>
</gene>